<protein>
    <submittedName>
        <fullName evidence="1">Uncharacterized protein</fullName>
    </submittedName>
</protein>
<feature type="non-terminal residue" evidence="1">
    <location>
        <position position="55"/>
    </location>
</feature>
<name>A0AAD6VNX8_9AGAR</name>
<dbReference type="EMBL" id="JARJCW010000012">
    <property type="protein sequence ID" value="KAJ7218589.1"/>
    <property type="molecule type" value="Genomic_DNA"/>
</dbReference>
<organism evidence="1 2">
    <name type="scientific">Mycena pura</name>
    <dbReference type="NCBI Taxonomy" id="153505"/>
    <lineage>
        <taxon>Eukaryota</taxon>
        <taxon>Fungi</taxon>
        <taxon>Dikarya</taxon>
        <taxon>Basidiomycota</taxon>
        <taxon>Agaricomycotina</taxon>
        <taxon>Agaricomycetes</taxon>
        <taxon>Agaricomycetidae</taxon>
        <taxon>Agaricales</taxon>
        <taxon>Marasmiineae</taxon>
        <taxon>Mycenaceae</taxon>
        <taxon>Mycena</taxon>
    </lineage>
</organism>
<dbReference type="AlphaFoldDB" id="A0AAD6VNX8"/>
<accession>A0AAD6VNX8</accession>
<keyword evidence="2" id="KW-1185">Reference proteome</keyword>
<evidence type="ECO:0000313" key="1">
    <source>
        <dbReference type="EMBL" id="KAJ7218589.1"/>
    </source>
</evidence>
<sequence length="55" mass="6369">PLAYIEWSRYKPLTQLDKSLGMYKITPAMHLQNRRASIIPITLISRSCHLIPQFG</sequence>
<evidence type="ECO:0000313" key="2">
    <source>
        <dbReference type="Proteomes" id="UP001219525"/>
    </source>
</evidence>
<dbReference type="Proteomes" id="UP001219525">
    <property type="component" value="Unassembled WGS sequence"/>
</dbReference>
<feature type="non-terminal residue" evidence="1">
    <location>
        <position position="1"/>
    </location>
</feature>
<comment type="caution">
    <text evidence="1">The sequence shown here is derived from an EMBL/GenBank/DDBJ whole genome shotgun (WGS) entry which is preliminary data.</text>
</comment>
<reference evidence="1" key="1">
    <citation type="submission" date="2023-03" db="EMBL/GenBank/DDBJ databases">
        <title>Massive genome expansion in bonnet fungi (Mycena s.s.) driven by repeated elements and novel gene families across ecological guilds.</title>
        <authorList>
            <consortium name="Lawrence Berkeley National Laboratory"/>
            <person name="Harder C.B."/>
            <person name="Miyauchi S."/>
            <person name="Viragh M."/>
            <person name="Kuo A."/>
            <person name="Thoen E."/>
            <person name="Andreopoulos B."/>
            <person name="Lu D."/>
            <person name="Skrede I."/>
            <person name="Drula E."/>
            <person name="Henrissat B."/>
            <person name="Morin E."/>
            <person name="Kohler A."/>
            <person name="Barry K."/>
            <person name="LaButti K."/>
            <person name="Morin E."/>
            <person name="Salamov A."/>
            <person name="Lipzen A."/>
            <person name="Mereny Z."/>
            <person name="Hegedus B."/>
            <person name="Baldrian P."/>
            <person name="Stursova M."/>
            <person name="Weitz H."/>
            <person name="Taylor A."/>
            <person name="Grigoriev I.V."/>
            <person name="Nagy L.G."/>
            <person name="Martin F."/>
            <person name="Kauserud H."/>
        </authorList>
    </citation>
    <scope>NUCLEOTIDE SEQUENCE</scope>
    <source>
        <strain evidence="1">9144</strain>
    </source>
</reference>
<gene>
    <name evidence="1" type="ORF">GGX14DRAFT_340872</name>
</gene>
<proteinExistence type="predicted"/>